<dbReference type="EMBL" id="CAJVCH010533538">
    <property type="protein sequence ID" value="CAG7824649.1"/>
    <property type="molecule type" value="Genomic_DNA"/>
</dbReference>
<protein>
    <submittedName>
        <fullName evidence="1">Uncharacterized protein</fullName>
    </submittedName>
</protein>
<evidence type="ECO:0000313" key="2">
    <source>
        <dbReference type="Proteomes" id="UP000708208"/>
    </source>
</evidence>
<proteinExistence type="predicted"/>
<gene>
    <name evidence="1" type="ORF">AFUS01_LOCUS34797</name>
</gene>
<dbReference type="Proteomes" id="UP000708208">
    <property type="component" value="Unassembled WGS sequence"/>
</dbReference>
<comment type="caution">
    <text evidence="1">The sequence shown here is derived from an EMBL/GenBank/DDBJ whole genome shotgun (WGS) entry which is preliminary data.</text>
</comment>
<evidence type="ECO:0000313" key="1">
    <source>
        <dbReference type="EMBL" id="CAG7824649.1"/>
    </source>
</evidence>
<accession>A0A8J2KWC5</accession>
<dbReference type="AlphaFoldDB" id="A0A8J2KWC5"/>
<name>A0A8J2KWC5_9HEXA</name>
<keyword evidence="2" id="KW-1185">Reference proteome</keyword>
<sequence>MTEEEIIGEARKKIPSKFAAIACTSAKTTEELTTNLEGLLYDPEYNPNQKFTVAPSVSQAPQLQDNSIRTLTTGVQCDYCLRTNHVMKHCADMRRDLSKGNFSCLDELFEGRPRRGFSMGNNNNNNFSSGRTNFDVRQEQLSFQTPNQSLEHQQFQQFSQYCPQQFQQSEIQTFVPEQQPFILQNQNSKNRTETTRPNLQLAWMNQTVVPRIPQHVNFQEQPQFLQDPQQPPNPQVIWVPQTVSVRPTSGLQNHQPQQS</sequence>
<reference evidence="1" key="1">
    <citation type="submission" date="2021-06" db="EMBL/GenBank/DDBJ databases">
        <authorList>
            <person name="Hodson N. C."/>
            <person name="Mongue J. A."/>
            <person name="Jaron S. K."/>
        </authorList>
    </citation>
    <scope>NUCLEOTIDE SEQUENCE</scope>
</reference>
<feature type="non-terminal residue" evidence="1">
    <location>
        <position position="259"/>
    </location>
</feature>
<organism evidence="1 2">
    <name type="scientific">Allacma fusca</name>
    <dbReference type="NCBI Taxonomy" id="39272"/>
    <lineage>
        <taxon>Eukaryota</taxon>
        <taxon>Metazoa</taxon>
        <taxon>Ecdysozoa</taxon>
        <taxon>Arthropoda</taxon>
        <taxon>Hexapoda</taxon>
        <taxon>Collembola</taxon>
        <taxon>Symphypleona</taxon>
        <taxon>Sminthuridae</taxon>
        <taxon>Allacma</taxon>
    </lineage>
</organism>